<evidence type="ECO:0000256" key="4">
    <source>
        <dbReference type="ARBA" id="ARBA00023134"/>
    </source>
</evidence>
<dbReference type="InterPro" id="IPR002835">
    <property type="entry name" value="CofC"/>
</dbReference>
<accession>A0ABT5GGK7</accession>
<comment type="caution">
    <text evidence="6">The sequence shown here is derived from an EMBL/GenBank/DDBJ whole genome shotgun (WGS) entry which is preliminary data.</text>
</comment>
<feature type="domain" description="MobA-like NTP transferase" evidence="5">
    <location>
        <begin position="56"/>
        <end position="150"/>
    </location>
</feature>
<proteinExistence type="predicted"/>
<evidence type="ECO:0000313" key="7">
    <source>
        <dbReference type="Proteomes" id="UP001150259"/>
    </source>
</evidence>
<gene>
    <name evidence="6" type="primary">cofC</name>
    <name evidence="6" type="ORF">OO014_08135</name>
</gene>
<evidence type="ECO:0000256" key="2">
    <source>
        <dbReference type="ARBA" id="ARBA00022695"/>
    </source>
</evidence>
<evidence type="ECO:0000313" key="6">
    <source>
        <dbReference type="EMBL" id="MDC5697224.1"/>
    </source>
</evidence>
<dbReference type="Proteomes" id="UP001150259">
    <property type="component" value="Unassembled WGS sequence"/>
</dbReference>
<dbReference type="GO" id="GO:0043814">
    <property type="term" value="F:phospholactate guanylyltransferase activity"/>
    <property type="evidence" value="ECO:0007669"/>
    <property type="project" value="UniProtKB-EC"/>
</dbReference>
<keyword evidence="3" id="KW-0547">Nucleotide-binding</keyword>
<evidence type="ECO:0000256" key="3">
    <source>
        <dbReference type="ARBA" id="ARBA00022741"/>
    </source>
</evidence>
<dbReference type="EC" id="2.7.7.68" evidence="6"/>
<organism evidence="6 7">
    <name type="scientific">Intrasporangium calvum</name>
    <dbReference type="NCBI Taxonomy" id="53358"/>
    <lineage>
        <taxon>Bacteria</taxon>
        <taxon>Bacillati</taxon>
        <taxon>Actinomycetota</taxon>
        <taxon>Actinomycetes</taxon>
        <taxon>Micrococcales</taxon>
        <taxon>Intrasporangiaceae</taxon>
        <taxon>Intrasporangium</taxon>
    </lineage>
</organism>
<dbReference type="NCBIfam" id="TIGR03552">
    <property type="entry name" value="F420_cofC"/>
    <property type="match status" value="1"/>
</dbReference>
<keyword evidence="4" id="KW-0342">GTP-binding</keyword>
<dbReference type="Pfam" id="PF12804">
    <property type="entry name" value="NTP_transf_3"/>
    <property type="match status" value="1"/>
</dbReference>
<protein>
    <submittedName>
        <fullName evidence="6">2-phospho-L-lactate guanylyltransferase</fullName>
        <ecNumber evidence="6">2.7.7.68</ecNumber>
    </submittedName>
</protein>
<dbReference type="PANTHER" id="PTHR40392:SF1">
    <property type="entry name" value="2-PHOSPHO-L-LACTATE GUANYLYLTRANSFERASE"/>
    <property type="match status" value="1"/>
</dbReference>
<dbReference type="EMBL" id="JAPFQL010000028">
    <property type="protein sequence ID" value="MDC5697224.1"/>
    <property type="molecule type" value="Genomic_DNA"/>
</dbReference>
<keyword evidence="1 6" id="KW-0808">Transferase</keyword>
<dbReference type="SUPFAM" id="SSF53448">
    <property type="entry name" value="Nucleotide-diphospho-sugar transferases"/>
    <property type="match status" value="1"/>
</dbReference>
<dbReference type="Gene3D" id="3.90.550.10">
    <property type="entry name" value="Spore Coat Polysaccharide Biosynthesis Protein SpsA, Chain A"/>
    <property type="match status" value="1"/>
</dbReference>
<dbReference type="InterPro" id="IPR029044">
    <property type="entry name" value="Nucleotide-diphossugar_trans"/>
</dbReference>
<keyword evidence="2 6" id="KW-0548">Nucleotidyltransferase</keyword>
<keyword evidence="7" id="KW-1185">Reference proteome</keyword>
<dbReference type="RefSeq" id="WP_272461802.1">
    <property type="nucleotide sequence ID" value="NZ_JAPFQL010000028.1"/>
</dbReference>
<evidence type="ECO:0000256" key="1">
    <source>
        <dbReference type="ARBA" id="ARBA00022679"/>
    </source>
</evidence>
<sequence length="232" mass="23588">MSEPGRTPSPTRQPEWHIVVPVKAASVGKSRLTRELDALTPGVDHETISRALAHDTLVAACQTVGAAHVILVTSDEPAASEWARHGATVVGDPGLGLNAAIARGLETVALGTPVAALLGDVPCLTAADLAAALSAAVAHEQSFVPDASGDGTVLRAAAAGRFTPRFGPGSAARHETNGATRLDLDLPRLRTDVDDVASLTRALELGAGSATTAAVQALDLLGWAHAGHGPRL</sequence>
<dbReference type="PANTHER" id="PTHR40392">
    <property type="entry name" value="2-PHOSPHO-L-LACTATE GUANYLYLTRANSFERASE"/>
    <property type="match status" value="1"/>
</dbReference>
<name>A0ABT5GGK7_9MICO</name>
<dbReference type="InterPro" id="IPR025877">
    <property type="entry name" value="MobA-like_NTP_Trfase"/>
</dbReference>
<reference evidence="6 7" key="1">
    <citation type="submission" date="2022-11" db="EMBL/GenBank/DDBJ databases">
        <title>Anaerobic phenanthrene biodegradation by a DNRA strain PheN6.</title>
        <authorList>
            <person name="Zhang Z."/>
        </authorList>
    </citation>
    <scope>NUCLEOTIDE SEQUENCE [LARGE SCALE GENOMIC DNA]</scope>
    <source>
        <strain evidence="6 7">PheN6</strain>
    </source>
</reference>
<evidence type="ECO:0000259" key="5">
    <source>
        <dbReference type="Pfam" id="PF12804"/>
    </source>
</evidence>